<dbReference type="Gene3D" id="3.20.20.70">
    <property type="entry name" value="Aldolase class I"/>
    <property type="match status" value="1"/>
</dbReference>
<dbReference type="EMBL" id="JABFIF010000001">
    <property type="protein sequence ID" value="NOH15051.1"/>
    <property type="molecule type" value="Genomic_DNA"/>
</dbReference>
<keyword evidence="8 10" id="KW-0479">Metal-binding</keyword>
<feature type="binding site" evidence="10 13">
    <location>
        <position position="174"/>
    </location>
    <ligand>
        <name>a divalent metal cation</name>
        <dbReference type="ChEBI" id="CHEBI:60240"/>
    </ligand>
</feature>
<reference evidence="15 16" key="1">
    <citation type="submission" date="2020-05" db="EMBL/GenBank/DDBJ databases">
        <title>Draft genome sequence of Clostridium cochlearium strain AGROS13 isolated from a sheep dairy farm in New Zealand.</title>
        <authorList>
            <person name="Gupta T.B."/>
            <person name="Jauregui R."/>
            <person name="Risson A.N."/>
            <person name="Brightwell G."/>
            <person name="Maclean P."/>
        </authorList>
    </citation>
    <scope>NUCLEOTIDE SEQUENCE [LARGE SCALE GENOMIC DNA]</scope>
    <source>
        <strain evidence="15 16">AGROS13</strain>
    </source>
</reference>
<dbReference type="AlphaFoldDB" id="A0A7Y3XX87"/>
<evidence type="ECO:0000313" key="16">
    <source>
        <dbReference type="Proteomes" id="UP000528432"/>
    </source>
</evidence>
<dbReference type="InterPro" id="IPR026019">
    <property type="entry name" value="Ribul_P_3_epim"/>
</dbReference>
<dbReference type="PROSITE" id="PS01085">
    <property type="entry name" value="RIBUL_P_3_EPIMER_1"/>
    <property type="match status" value="1"/>
</dbReference>
<feature type="binding site" evidence="10 13">
    <location>
        <position position="32"/>
    </location>
    <ligand>
        <name>a divalent metal cation</name>
        <dbReference type="ChEBI" id="CHEBI:60240"/>
    </ligand>
</feature>
<evidence type="ECO:0000256" key="9">
    <source>
        <dbReference type="ARBA" id="ARBA00023235"/>
    </source>
</evidence>
<gene>
    <name evidence="10 15" type="primary">rpe</name>
    <name evidence="15" type="ORF">HMJ28_01375</name>
</gene>
<feature type="binding site" evidence="10 14">
    <location>
        <position position="7"/>
    </location>
    <ligand>
        <name>substrate</name>
    </ligand>
</feature>
<dbReference type="GO" id="GO:0005737">
    <property type="term" value="C:cytoplasm"/>
    <property type="evidence" value="ECO:0007669"/>
    <property type="project" value="UniProtKB-ARBA"/>
</dbReference>
<dbReference type="GO" id="GO:0019323">
    <property type="term" value="P:pentose catabolic process"/>
    <property type="evidence" value="ECO:0007669"/>
    <property type="project" value="UniProtKB-UniRule"/>
</dbReference>
<evidence type="ECO:0000256" key="8">
    <source>
        <dbReference type="ARBA" id="ARBA00022723"/>
    </source>
</evidence>
<comment type="cofactor">
    <cofactor evidence="2">
        <name>Mn(2+)</name>
        <dbReference type="ChEBI" id="CHEBI:29035"/>
    </cofactor>
</comment>
<comment type="cofactor">
    <cofactor evidence="4">
        <name>Zn(2+)</name>
        <dbReference type="ChEBI" id="CHEBI:29105"/>
    </cofactor>
</comment>
<dbReference type="FunFam" id="3.20.20.70:FF:000004">
    <property type="entry name" value="Ribulose-phosphate 3-epimerase"/>
    <property type="match status" value="1"/>
</dbReference>
<dbReference type="EC" id="5.1.3.1" evidence="7 10"/>
<dbReference type="InterPro" id="IPR011060">
    <property type="entry name" value="RibuloseP-bd_barrel"/>
</dbReference>
<comment type="cofactor">
    <cofactor evidence="5">
        <name>Fe(2+)</name>
        <dbReference type="ChEBI" id="CHEBI:29033"/>
    </cofactor>
</comment>
<organism evidence="15 16">
    <name type="scientific">Clostridium cochlearium</name>
    <dbReference type="NCBI Taxonomy" id="1494"/>
    <lineage>
        <taxon>Bacteria</taxon>
        <taxon>Bacillati</taxon>
        <taxon>Bacillota</taxon>
        <taxon>Clostridia</taxon>
        <taxon>Eubacteriales</taxon>
        <taxon>Clostridiaceae</taxon>
        <taxon>Clostridium</taxon>
    </lineage>
</organism>
<feature type="active site" description="Proton donor" evidence="10 12">
    <location>
        <position position="174"/>
    </location>
</feature>
<evidence type="ECO:0000256" key="10">
    <source>
        <dbReference type="HAMAP-Rule" id="MF_02227"/>
    </source>
</evidence>
<keyword evidence="10 11" id="KW-0119">Carbohydrate metabolism</keyword>
<dbReference type="Pfam" id="PF00834">
    <property type="entry name" value="Ribul_P_3_epim"/>
    <property type="match status" value="1"/>
</dbReference>
<evidence type="ECO:0000256" key="7">
    <source>
        <dbReference type="ARBA" id="ARBA00013188"/>
    </source>
</evidence>
<name>A0A7Y3XX87_CLOCO</name>
<dbReference type="GO" id="GO:0006098">
    <property type="term" value="P:pentose-phosphate shunt"/>
    <property type="evidence" value="ECO:0007669"/>
    <property type="project" value="UniProtKB-UniRule"/>
</dbReference>
<comment type="function">
    <text evidence="10">Catalyzes the reversible epimerization of D-ribulose 5-phosphate to D-xylulose 5-phosphate.</text>
</comment>
<dbReference type="NCBIfam" id="TIGR01163">
    <property type="entry name" value="rpe"/>
    <property type="match status" value="1"/>
</dbReference>
<dbReference type="PANTHER" id="PTHR11749">
    <property type="entry name" value="RIBULOSE-5-PHOSPHATE-3-EPIMERASE"/>
    <property type="match status" value="1"/>
</dbReference>
<evidence type="ECO:0000256" key="6">
    <source>
        <dbReference type="ARBA" id="ARBA00009541"/>
    </source>
</evidence>
<evidence type="ECO:0000256" key="12">
    <source>
        <dbReference type="PIRSR" id="PIRSR001461-1"/>
    </source>
</evidence>
<sequence length="217" mass="23800">MVKIAPSILSADFANLGRDIESIEKYGADVVHFDVMDGRYVPNISFGVPIMKSIKGLTKLPFDVHLMIEEPSKYIEDFAKAGADIITFHYEAETHIDRTINYIKSFGVKAGIALNPGTSVSLIKDLIPSLDMVLIMSVNPGFGGQKYIPYASEKIRELKKLKDELNKDLIIEVDGGVGKDNIKDIVNCGVDLVVAGSAVFKDGKIEENLKELRGALK</sequence>
<keyword evidence="9 10" id="KW-0413">Isomerase</keyword>
<comment type="cofactor">
    <cofactor evidence="3">
        <name>Co(2+)</name>
        <dbReference type="ChEBI" id="CHEBI:48828"/>
    </cofactor>
</comment>
<evidence type="ECO:0000256" key="14">
    <source>
        <dbReference type="PIRSR" id="PIRSR001461-3"/>
    </source>
</evidence>
<dbReference type="Proteomes" id="UP000528432">
    <property type="component" value="Unassembled WGS sequence"/>
</dbReference>
<keyword evidence="13" id="KW-0170">Cobalt</keyword>
<proteinExistence type="inferred from homology"/>
<evidence type="ECO:0000256" key="1">
    <source>
        <dbReference type="ARBA" id="ARBA00001782"/>
    </source>
</evidence>
<dbReference type="GO" id="GO:0004750">
    <property type="term" value="F:D-ribulose-phosphate 3-epimerase activity"/>
    <property type="evidence" value="ECO:0007669"/>
    <property type="project" value="UniProtKB-UniRule"/>
</dbReference>
<protein>
    <recommendedName>
        <fullName evidence="7 10">Ribulose-phosphate 3-epimerase</fullName>
        <ecNumber evidence="7 10">5.1.3.1</ecNumber>
    </recommendedName>
</protein>
<dbReference type="InterPro" id="IPR000056">
    <property type="entry name" value="Ribul_P_3_epim-like"/>
</dbReference>
<evidence type="ECO:0000313" key="15">
    <source>
        <dbReference type="EMBL" id="NOH15051.1"/>
    </source>
</evidence>
<comment type="pathway">
    <text evidence="10">Carbohydrate degradation.</text>
</comment>
<comment type="similarity">
    <text evidence="6 10 11">Belongs to the ribulose-phosphate 3-epimerase family.</text>
</comment>
<dbReference type="CDD" id="cd00429">
    <property type="entry name" value="RPE"/>
    <property type="match status" value="1"/>
</dbReference>
<keyword evidence="13" id="KW-0464">Manganese</keyword>
<evidence type="ECO:0000256" key="3">
    <source>
        <dbReference type="ARBA" id="ARBA00001941"/>
    </source>
</evidence>
<feature type="binding site" evidence="10 14">
    <location>
        <position position="65"/>
    </location>
    <ligand>
        <name>substrate</name>
    </ligand>
</feature>
<feature type="binding site" evidence="10 13">
    <location>
        <position position="65"/>
    </location>
    <ligand>
        <name>a divalent metal cation</name>
        <dbReference type="ChEBI" id="CHEBI:60240"/>
    </ligand>
</feature>
<dbReference type="PIRSF" id="PIRSF001461">
    <property type="entry name" value="RPE"/>
    <property type="match status" value="1"/>
</dbReference>
<evidence type="ECO:0000256" key="2">
    <source>
        <dbReference type="ARBA" id="ARBA00001936"/>
    </source>
</evidence>
<feature type="binding site" evidence="10 14">
    <location>
        <begin position="141"/>
        <end position="144"/>
    </location>
    <ligand>
        <name>substrate</name>
    </ligand>
</feature>
<accession>A0A7Y3XX87</accession>
<dbReference type="HAMAP" id="MF_02227">
    <property type="entry name" value="RPE"/>
    <property type="match status" value="1"/>
</dbReference>
<feature type="binding site" evidence="10">
    <location>
        <begin position="174"/>
        <end position="176"/>
    </location>
    <ligand>
        <name>substrate</name>
    </ligand>
</feature>
<dbReference type="SUPFAM" id="SSF51366">
    <property type="entry name" value="Ribulose-phoshate binding barrel"/>
    <property type="match status" value="1"/>
</dbReference>
<feature type="binding site" evidence="10 13">
    <location>
        <position position="34"/>
    </location>
    <ligand>
        <name>a divalent metal cation</name>
        <dbReference type="ChEBI" id="CHEBI:60240"/>
    </ligand>
</feature>
<dbReference type="GO" id="GO:0046872">
    <property type="term" value="F:metal ion binding"/>
    <property type="evidence" value="ECO:0007669"/>
    <property type="project" value="UniProtKB-UniRule"/>
</dbReference>
<comment type="catalytic activity">
    <reaction evidence="1 10 11">
        <text>D-ribulose 5-phosphate = D-xylulose 5-phosphate</text>
        <dbReference type="Rhea" id="RHEA:13677"/>
        <dbReference type="ChEBI" id="CHEBI:57737"/>
        <dbReference type="ChEBI" id="CHEBI:58121"/>
        <dbReference type="EC" id="5.1.3.1"/>
    </reaction>
</comment>
<evidence type="ECO:0000256" key="13">
    <source>
        <dbReference type="PIRSR" id="PIRSR001461-2"/>
    </source>
</evidence>
<keyword evidence="13" id="KW-0862">Zinc</keyword>
<feature type="active site" description="Proton acceptor" evidence="10 12">
    <location>
        <position position="34"/>
    </location>
</feature>
<dbReference type="InterPro" id="IPR013785">
    <property type="entry name" value="Aldolase_TIM"/>
</dbReference>
<evidence type="ECO:0000256" key="5">
    <source>
        <dbReference type="ARBA" id="ARBA00001954"/>
    </source>
</evidence>
<dbReference type="NCBIfam" id="NF004076">
    <property type="entry name" value="PRK05581.1-4"/>
    <property type="match status" value="1"/>
</dbReference>
<comment type="caution">
    <text evidence="15">The sequence shown here is derived from an EMBL/GenBank/DDBJ whole genome shotgun (WGS) entry which is preliminary data.</text>
</comment>
<evidence type="ECO:0000256" key="11">
    <source>
        <dbReference type="PIRNR" id="PIRNR001461"/>
    </source>
</evidence>
<comment type="cofactor">
    <cofactor evidence="10 13">
        <name>a divalent metal cation</name>
        <dbReference type="ChEBI" id="CHEBI:60240"/>
    </cofactor>
    <text evidence="10 13">Binds 1 divalent metal cation per subunit.</text>
</comment>
<feature type="binding site" evidence="14">
    <location>
        <position position="176"/>
    </location>
    <ligand>
        <name>substrate</name>
    </ligand>
</feature>
<evidence type="ECO:0000256" key="4">
    <source>
        <dbReference type="ARBA" id="ARBA00001947"/>
    </source>
</evidence>
<dbReference type="RefSeq" id="WP_171302709.1">
    <property type="nucleotide sequence ID" value="NZ_JABFIF010000001.1"/>
</dbReference>
<feature type="binding site" evidence="10 14">
    <location>
        <begin position="196"/>
        <end position="197"/>
    </location>
    <ligand>
        <name>substrate</name>
    </ligand>
</feature>